<dbReference type="Pfam" id="PF06585">
    <property type="entry name" value="JHBP"/>
    <property type="match status" value="2"/>
</dbReference>
<dbReference type="PANTHER" id="PTHR11008:SF32">
    <property type="entry name" value="CIRCADIAN CLOCK-CONTROLLED PROTEIN DAYWAKE-RELATED"/>
    <property type="match status" value="1"/>
</dbReference>
<evidence type="ECO:0000313" key="2">
    <source>
        <dbReference type="Proteomes" id="UP001162164"/>
    </source>
</evidence>
<comment type="caution">
    <text evidence="1">The sequence shown here is derived from an EMBL/GenBank/DDBJ whole genome shotgun (WGS) entry which is preliminary data.</text>
</comment>
<dbReference type="EMBL" id="JAPWTJ010001565">
    <property type="protein sequence ID" value="KAJ8970834.1"/>
    <property type="molecule type" value="Genomic_DNA"/>
</dbReference>
<dbReference type="SMART" id="SM00700">
    <property type="entry name" value="JHBP"/>
    <property type="match status" value="2"/>
</dbReference>
<dbReference type="PANTHER" id="PTHR11008">
    <property type="entry name" value="PROTEIN TAKEOUT-LIKE PROTEIN"/>
    <property type="match status" value="1"/>
</dbReference>
<gene>
    <name evidence="1" type="ORF">NQ317_000707</name>
</gene>
<dbReference type="Proteomes" id="UP001162164">
    <property type="component" value="Unassembled WGS sequence"/>
</dbReference>
<reference evidence="1" key="1">
    <citation type="journal article" date="2023" name="Insect Mol. Biol.">
        <title>Genome sequencing provides insights into the evolution of gene families encoding plant cell wall-degrading enzymes in longhorned beetles.</title>
        <authorList>
            <person name="Shin N.R."/>
            <person name="Okamura Y."/>
            <person name="Kirsch R."/>
            <person name="Pauchet Y."/>
        </authorList>
    </citation>
    <scope>NUCLEOTIDE SEQUENCE</scope>
    <source>
        <strain evidence="1">MMC_N1</strain>
    </source>
</reference>
<name>A0ABQ9J0W3_9CUCU</name>
<dbReference type="InterPro" id="IPR038606">
    <property type="entry name" value="To_sf"/>
</dbReference>
<protein>
    <submittedName>
        <fullName evidence="1">Uncharacterized protein</fullName>
    </submittedName>
</protein>
<keyword evidence="2" id="KW-1185">Reference proteome</keyword>
<organism evidence="1 2">
    <name type="scientific">Molorchus minor</name>
    <dbReference type="NCBI Taxonomy" id="1323400"/>
    <lineage>
        <taxon>Eukaryota</taxon>
        <taxon>Metazoa</taxon>
        <taxon>Ecdysozoa</taxon>
        <taxon>Arthropoda</taxon>
        <taxon>Hexapoda</taxon>
        <taxon>Insecta</taxon>
        <taxon>Pterygota</taxon>
        <taxon>Neoptera</taxon>
        <taxon>Endopterygota</taxon>
        <taxon>Coleoptera</taxon>
        <taxon>Polyphaga</taxon>
        <taxon>Cucujiformia</taxon>
        <taxon>Chrysomeloidea</taxon>
        <taxon>Cerambycidae</taxon>
        <taxon>Lamiinae</taxon>
        <taxon>Monochamini</taxon>
        <taxon>Molorchus</taxon>
    </lineage>
</organism>
<dbReference type="InterPro" id="IPR010562">
    <property type="entry name" value="Haemolymph_juvenile_hormone-bd"/>
</dbReference>
<proteinExistence type="predicted"/>
<evidence type="ECO:0000313" key="1">
    <source>
        <dbReference type="EMBL" id="KAJ8970834.1"/>
    </source>
</evidence>
<sequence>MFQTLLFFPCSLSDPNFEQCCLEHGRQALPEILKGDKKYKIPKLVPLFVPSLTVDTGEHLKILLKNITAYGLENIILEQVKMDATNKKITIRASLNMLSMIGKYSIDGRILILPIKGDGDINITSIDGHYQYDAVYTLDTVNGEEHIVISDDDKLTFKLKRAIFQLDNLFNGDAVLGGQMNKFLNENWSEVIDEIGGAISQTVRAIIRVIGTSIFSQLSFKDLFLDVYAKKLPLIPSISPCHRSDPQFDKCAVKHGAAAIPRLLEGDKKYGIPLLAPLSVPYIEINTGENYKVSIRDAKIHLEKCKFKRAKFDFKNKKILLGLYFEDVQVLGQYEVNGRILILPIQGNGPVNVTVVGFDLQYEFEYELVTRDGDEYMSSINQMADFTLKRAFFNFENLFNGNEQLGASTNAVLNKEWETFVDGLKPALKNVIVEVAKTIVNSFIANIPYNDIFPE</sequence>
<dbReference type="Gene3D" id="3.15.10.30">
    <property type="entry name" value="Haemolymph juvenile hormone binding protein"/>
    <property type="match status" value="2"/>
</dbReference>
<accession>A0ABQ9J0W3</accession>